<protein>
    <recommendedName>
        <fullName evidence="3">DOPA 4,5-dioxygenase</fullName>
    </recommendedName>
</protein>
<evidence type="ECO:0008006" key="3">
    <source>
        <dbReference type="Google" id="ProtNLM"/>
    </source>
</evidence>
<dbReference type="InterPro" id="IPR014980">
    <property type="entry name" value="DOPA_dioxygen"/>
</dbReference>
<proteinExistence type="predicted"/>
<evidence type="ECO:0000313" key="1">
    <source>
        <dbReference type="EMBL" id="KLT39491.1"/>
    </source>
</evidence>
<dbReference type="Pfam" id="PF08883">
    <property type="entry name" value="DOPA_dioxygen"/>
    <property type="match status" value="1"/>
</dbReference>
<accession>A0A0J0XEK0</accession>
<name>A0A0J0XEK0_9TREE</name>
<sequence>MSSFDALLPFYPDIGAPSATYSTAGLEPLSYELDPNGDGKSVKNHPRPDGVLSPFYEKIWHGDDGNANSKAWVDFHIYHQPNNPNHVKYAHKLYEAVRREFPELRMYRFFDKPLGPHPIPMFEVNVFTPTQLGALFTWLMANRGPCSVLIHPNTGDDVGDHTERATWMGERVPLDVDLLRAVDAMRAQEGST</sequence>
<gene>
    <name evidence="1" type="ORF">CC85DRAFT_265328</name>
</gene>
<dbReference type="EMBL" id="KQ087257">
    <property type="protein sequence ID" value="KLT39491.1"/>
    <property type="molecule type" value="Genomic_DNA"/>
</dbReference>
<dbReference type="GeneID" id="28981591"/>
<dbReference type="InterPro" id="IPR023389">
    <property type="entry name" value="DOPA-like_sf"/>
</dbReference>
<organism evidence="1 2">
    <name type="scientific">Cutaneotrichosporon oleaginosum</name>
    <dbReference type="NCBI Taxonomy" id="879819"/>
    <lineage>
        <taxon>Eukaryota</taxon>
        <taxon>Fungi</taxon>
        <taxon>Dikarya</taxon>
        <taxon>Basidiomycota</taxon>
        <taxon>Agaricomycotina</taxon>
        <taxon>Tremellomycetes</taxon>
        <taxon>Trichosporonales</taxon>
        <taxon>Trichosporonaceae</taxon>
        <taxon>Cutaneotrichosporon</taxon>
    </lineage>
</organism>
<keyword evidence="2" id="KW-1185">Reference proteome</keyword>
<dbReference type="OrthoDB" id="9970095at2759"/>
<dbReference type="AlphaFoldDB" id="A0A0J0XEK0"/>
<dbReference type="Gene3D" id="3.30.70.1240">
    <property type="entry name" value="DOPA-like domains"/>
    <property type="match status" value="1"/>
</dbReference>
<evidence type="ECO:0000313" key="2">
    <source>
        <dbReference type="Proteomes" id="UP000053611"/>
    </source>
</evidence>
<dbReference type="PANTHER" id="PTHR36423">
    <property type="entry name" value="AFR070WP"/>
    <property type="match status" value="1"/>
</dbReference>
<dbReference type="PANTHER" id="PTHR36423:SF2">
    <property type="entry name" value="AFR070WP"/>
    <property type="match status" value="1"/>
</dbReference>
<reference evidence="1 2" key="1">
    <citation type="submission" date="2015-03" db="EMBL/GenBank/DDBJ databases">
        <title>Genomics and transcriptomics of the oil-accumulating basidiomycete yeast T. oleaginosus allow insights into substrate utilization and the diverse evolutionary trajectories of mating systems in fungi.</title>
        <authorList>
            <consortium name="DOE Joint Genome Institute"/>
            <person name="Kourist R."/>
            <person name="Kracht O."/>
            <person name="Bracharz F."/>
            <person name="Lipzen A."/>
            <person name="Nolan M."/>
            <person name="Ohm R."/>
            <person name="Grigoriev I."/>
            <person name="Sun S."/>
            <person name="Heitman J."/>
            <person name="Bruck T."/>
            <person name="Nowrousian M."/>
        </authorList>
    </citation>
    <scope>NUCLEOTIDE SEQUENCE [LARGE SCALE GENOMIC DNA]</scope>
    <source>
        <strain evidence="1 2">IBC0246</strain>
    </source>
</reference>
<dbReference type="RefSeq" id="XP_018275982.1">
    <property type="nucleotide sequence ID" value="XM_018420988.1"/>
</dbReference>
<dbReference type="SUPFAM" id="SSF143410">
    <property type="entry name" value="DOPA-like"/>
    <property type="match status" value="1"/>
</dbReference>
<dbReference type="Proteomes" id="UP000053611">
    <property type="component" value="Unassembled WGS sequence"/>
</dbReference>